<evidence type="ECO:0000256" key="7">
    <source>
        <dbReference type="ARBA" id="ARBA00023098"/>
    </source>
</evidence>
<dbReference type="InterPro" id="IPR002076">
    <property type="entry name" value="ELO_fam"/>
</dbReference>
<evidence type="ECO:0000256" key="9">
    <source>
        <dbReference type="ARBA" id="ARBA00023160"/>
    </source>
</evidence>
<name>A0A6I8UPB0_DROPS</name>
<evidence type="ECO:0000256" key="8">
    <source>
        <dbReference type="ARBA" id="ARBA00023136"/>
    </source>
</evidence>
<dbReference type="GO" id="GO:0009922">
    <property type="term" value="F:fatty acid elongase activity"/>
    <property type="evidence" value="ECO:0007669"/>
    <property type="project" value="UniProtKB-EC"/>
</dbReference>
<feature type="transmembrane region" description="Helical" evidence="10">
    <location>
        <begin position="42"/>
        <end position="61"/>
    </location>
</feature>
<keyword evidence="4 10" id="KW-0812">Transmembrane</keyword>
<accession>A0A6I8UPB0</accession>
<keyword evidence="5 10" id="KW-0276">Fatty acid metabolism</keyword>
<evidence type="ECO:0000256" key="10">
    <source>
        <dbReference type="RuleBase" id="RU361115"/>
    </source>
</evidence>
<protein>
    <recommendedName>
        <fullName evidence="10">Elongation of very long chain fatty acids protein</fullName>
        <ecNumber evidence="10">2.3.1.199</ecNumber>
    </recommendedName>
    <alternativeName>
        <fullName evidence="10">Very-long-chain 3-oxoacyl-CoA synthase</fullName>
    </alternativeName>
</protein>
<gene>
    <name evidence="12" type="primary">LOC4801488</name>
</gene>
<keyword evidence="9 10" id="KW-0275">Fatty acid biosynthesis</keyword>
<dbReference type="GO" id="GO:0034625">
    <property type="term" value="P:fatty acid elongation, monounsaturated fatty acid"/>
    <property type="evidence" value="ECO:0007669"/>
    <property type="project" value="TreeGrafter"/>
</dbReference>
<keyword evidence="2 10" id="KW-0444">Lipid biosynthesis</keyword>
<dbReference type="GO" id="GO:0005789">
    <property type="term" value="C:endoplasmic reticulum membrane"/>
    <property type="evidence" value="ECO:0007669"/>
    <property type="project" value="TreeGrafter"/>
</dbReference>
<keyword evidence="6 10" id="KW-1133">Transmembrane helix</keyword>
<dbReference type="PROSITE" id="PS01188">
    <property type="entry name" value="ELO"/>
    <property type="match status" value="1"/>
</dbReference>
<dbReference type="EC" id="2.3.1.199" evidence="10"/>
<dbReference type="Pfam" id="PF01151">
    <property type="entry name" value="ELO"/>
    <property type="match status" value="1"/>
</dbReference>
<comment type="similarity">
    <text evidence="10">Belongs to the ELO family.</text>
</comment>
<evidence type="ECO:0000256" key="5">
    <source>
        <dbReference type="ARBA" id="ARBA00022832"/>
    </source>
</evidence>
<dbReference type="GO" id="GO:0042761">
    <property type="term" value="P:very long-chain fatty acid biosynthetic process"/>
    <property type="evidence" value="ECO:0007669"/>
    <property type="project" value="TreeGrafter"/>
</dbReference>
<keyword evidence="3 10" id="KW-0808">Transferase</keyword>
<evidence type="ECO:0000256" key="4">
    <source>
        <dbReference type="ARBA" id="ARBA00022692"/>
    </source>
</evidence>
<feature type="transmembrane region" description="Helical" evidence="10">
    <location>
        <begin position="252"/>
        <end position="275"/>
    </location>
</feature>
<dbReference type="RefSeq" id="XP_001358571.4">
    <property type="nucleotide sequence ID" value="XM_001358534.4"/>
</dbReference>
<reference evidence="12" key="2">
    <citation type="submission" date="2025-08" db="UniProtKB">
        <authorList>
            <consortium name="RefSeq"/>
        </authorList>
    </citation>
    <scope>IDENTIFICATION</scope>
    <source>
        <strain evidence="12">MV-25-SWS-2005</strain>
        <tissue evidence="12">Whole body</tissue>
    </source>
</reference>
<dbReference type="GO" id="GO:0030148">
    <property type="term" value="P:sphingolipid biosynthetic process"/>
    <property type="evidence" value="ECO:0007669"/>
    <property type="project" value="TreeGrafter"/>
</dbReference>
<keyword evidence="11" id="KW-1185">Reference proteome</keyword>
<dbReference type="GO" id="GO:0034626">
    <property type="term" value="P:fatty acid elongation, polyunsaturated fatty acid"/>
    <property type="evidence" value="ECO:0007669"/>
    <property type="project" value="TreeGrafter"/>
</dbReference>
<proteinExistence type="inferred from homology"/>
<feature type="transmembrane region" description="Helical" evidence="10">
    <location>
        <begin position="82"/>
        <end position="103"/>
    </location>
</feature>
<evidence type="ECO:0000313" key="11">
    <source>
        <dbReference type="Proteomes" id="UP000001819"/>
    </source>
</evidence>
<dbReference type="AlphaFoldDB" id="A0A6I8UPB0"/>
<organism evidence="11 12">
    <name type="scientific">Drosophila pseudoobscura pseudoobscura</name>
    <name type="common">Fruit fly</name>
    <dbReference type="NCBI Taxonomy" id="46245"/>
    <lineage>
        <taxon>Eukaryota</taxon>
        <taxon>Metazoa</taxon>
        <taxon>Ecdysozoa</taxon>
        <taxon>Arthropoda</taxon>
        <taxon>Hexapoda</taxon>
        <taxon>Insecta</taxon>
        <taxon>Pterygota</taxon>
        <taxon>Neoptera</taxon>
        <taxon>Endopterygota</taxon>
        <taxon>Diptera</taxon>
        <taxon>Brachycera</taxon>
        <taxon>Muscomorpha</taxon>
        <taxon>Ephydroidea</taxon>
        <taxon>Drosophilidae</taxon>
        <taxon>Drosophila</taxon>
        <taxon>Sophophora</taxon>
    </lineage>
</organism>
<dbReference type="KEGG" id="dpo:4801488"/>
<keyword evidence="8 10" id="KW-0472">Membrane</keyword>
<dbReference type="GO" id="GO:0019367">
    <property type="term" value="P:fatty acid elongation, saturated fatty acid"/>
    <property type="evidence" value="ECO:0007669"/>
    <property type="project" value="TreeGrafter"/>
</dbReference>
<keyword evidence="7 10" id="KW-0443">Lipid metabolism</keyword>
<dbReference type="FunCoup" id="A0A6I8UPB0">
    <property type="interactions" value="19"/>
</dbReference>
<dbReference type="PANTHER" id="PTHR11157:SF116">
    <property type="entry name" value="ELONGATION OF VERY LONG CHAIN FATTY ACIDS PROTEIN-RELATED"/>
    <property type="match status" value="1"/>
</dbReference>
<feature type="transmembrane region" description="Helical" evidence="10">
    <location>
        <begin position="161"/>
        <end position="178"/>
    </location>
</feature>
<feature type="transmembrane region" description="Helical" evidence="10">
    <location>
        <begin position="184"/>
        <end position="204"/>
    </location>
</feature>
<evidence type="ECO:0000256" key="1">
    <source>
        <dbReference type="ARBA" id="ARBA00004141"/>
    </source>
</evidence>
<evidence type="ECO:0000256" key="2">
    <source>
        <dbReference type="ARBA" id="ARBA00022516"/>
    </source>
</evidence>
<sequence length="287" mass="33524">MADTIKQRYISGTSLWTDPLKYGTEMFEVFDKPYADPVPLPLVNSAWPLATIIALYLLFVLKLGGQLMARHEALQLRGVLKVYNIVQVLYNTVMLIWGIHLIFVARPYNLSCMTVLPQDHPMKSTERTLSYVYHLNKVLDLMDTVFFVLRKKQRQITFLHVFHHVFMAVTTHMLIRFYGHGGHVYFICMFNVLVHIVMYGYYYASSQSRNLQESLWWKKYLTLTQLVQFLLMFLHCAYTGLQPNCNASRGVIYLICTMSAFMFVMFTNFYISTYIRPKKGRSKGKAQ</sequence>
<evidence type="ECO:0000256" key="3">
    <source>
        <dbReference type="ARBA" id="ARBA00022679"/>
    </source>
</evidence>
<comment type="catalytic activity">
    <reaction evidence="10">
        <text>a very-long-chain acyl-CoA + malonyl-CoA + H(+) = a very-long-chain 3-oxoacyl-CoA + CO2 + CoA</text>
        <dbReference type="Rhea" id="RHEA:32727"/>
        <dbReference type="ChEBI" id="CHEBI:15378"/>
        <dbReference type="ChEBI" id="CHEBI:16526"/>
        <dbReference type="ChEBI" id="CHEBI:57287"/>
        <dbReference type="ChEBI" id="CHEBI:57384"/>
        <dbReference type="ChEBI" id="CHEBI:90725"/>
        <dbReference type="ChEBI" id="CHEBI:90736"/>
        <dbReference type="EC" id="2.3.1.199"/>
    </reaction>
</comment>
<comment type="subcellular location">
    <subcellularLocation>
        <location evidence="1">Membrane</location>
        <topology evidence="1">Multi-pass membrane protein</topology>
    </subcellularLocation>
</comment>
<feature type="transmembrane region" description="Helical" evidence="10">
    <location>
        <begin position="220"/>
        <end position="240"/>
    </location>
</feature>
<dbReference type="InterPro" id="IPR030457">
    <property type="entry name" value="ELO_CS"/>
</dbReference>
<dbReference type="InParanoid" id="A0A6I8UPB0"/>
<reference evidence="11" key="1">
    <citation type="submission" date="2024-06" db="UniProtKB">
        <authorList>
            <consortium name="RefSeq"/>
        </authorList>
    </citation>
    <scope>NUCLEOTIDE SEQUENCE [LARGE SCALE GENOMIC DNA]</scope>
    <source>
        <strain evidence="11">MV2-25</strain>
    </source>
</reference>
<evidence type="ECO:0000256" key="6">
    <source>
        <dbReference type="ARBA" id="ARBA00022989"/>
    </source>
</evidence>
<dbReference type="PANTHER" id="PTHR11157">
    <property type="entry name" value="FATTY ACID ACYL TRANSFERASE-RELATED"/>
    <property type="match status" value="1"/>
</dbReference>
<evidence type="ECO:0000313" key="12">
    <source>
        <dbReference type="RefSeq" id="XP_001358571.4"/>
    </source>
</evidence>
<dbReference type="Proteomes" id="UP000001819">
    <property type="component" value="Chromosome 2"/>
</dbReference>